<protein>
    <submittedName>
        <fullName evidence="1">Uncharacterized protein</fullName>
    </submittedName>
</protein>
<dbReference type="EnsemblMetazoa" id="CJA34537.1">
    <property type="protein sequence ID" value="CJA34537.1"/>
    <property type="gene ID" value="WBGene00210384"/>
</dbReference>
<accession>A0A8R1EI18</accession>
<dbReference type="AlphaFoldDB" id="A0A8R1EI18"/>
<evidence type="ECO:0000313" key="2">
    <source>
        <dbReference type="Proteomes" id="UP000005237"/>
    </source>
</evidence>
<keyword evidence="2" id="KW-1185">Reference proteome</keyword>
<evidence type="ECO:0000313" key="1">
    <source>
        <dbReference type="EnsemblMetazoa" id="CJA34537.1"/>
    </source>
</evidence>
<proteinExistence type="predicted"/>
<name>A0A8R1EI18_CAEJA</name>
<organism evidence="1 2">
    <name type="scientific">Caenorhabditis japonica</name>
    <dbReference type="NCBI Taxonomy" id="281687"/>
    <lineage>
        <taxon>Eukaryota</taxon>
        <taxon>Metazoa</taxon>
        <taxon>Ecdysozoa</taxon>
        <taxon>Nematoda</taxon>
        <taxon>Chromadorea</taxon>
        <taxon>Rhabditida</taxon>
        <taxon>Rhabditina</taxon>
        <taxon>Rhabditomorpha</taxon>
        <taxon>Rhabditoidea</taxon>
        <taxon>Rhabditidae</taxon>
        <taxon>Peloderinae</taxon>
        <taxon>Caenorhabditis</taxon>
    </lineage>
</organism>
<reference evidence="2" key="1">
    <citation type="submission" date="2010-08" db="EMBL/GenBank/DDBJ databases">
        <authorList>
            <consortium name="Caenorhabditis japonica Sequencing Consortium"/>
            <person name="Wilson R.K."/>
        </authorList>
    </citation>
    <scope>NUCLEOTIDE SEQUENCE [LARGE SCALE GENOMIC DNA]</scope>
    <source>
        <strain evidence="2">DF5081</strain>
    </source>
</reference>
<dbReference type="Proteomes" id="UP000005237">
    <property type="component" value="Unassembled WGS sequence"/>
</dbReference>
<sequence>MGLVISAENRYAKIRLTFGPIFVRPVRPFVRPSASSAVRPVRPRTDWLNSDGDPYGELVAEEWHGEFPEDNLHRRLQNIAINDRYEAYFEGEETDDEDSWG</sequence>
<reference evidence="1" key="2">
    <citation type="submission" date="2022-06" db="UniProtKB">
        <authorList>
            <consortium name="EnsemblMetazoa"/>
        </authorList>
    </citation>
    <scope>IDENTIFICATION</scope>
    <source>
        <strain evidence="1">DF5081</strain>
    </source>
</reference>